<sequence>MKKSIFSFLTALFFLIFIPVSTVSSAPLSCSQFSVHVDAGQPNGNEGPIKQVILKFSGITASVNGKGYGLSVSGPPTVRTYYFSNGRARGIYNKGRSLTFSYFTSGKLSSIAYRGRLIRFYYYTNGRIRGIEYSGYHLRFRYYSNGKLRGVFGHIPCITYTFYN</sequence>
<feature type="chain" id="PRO_5003286225" description="MORN repeat-containing protein" evidence="1">
    <location>
        <begin position="26"/>
        <end position="164"/>
    </location>
</feature>
<dbReference type="RefSeq" id="WP_013682400.1">
    <property type="nucleotide sequence ID" value="NC_015318.1"/>
</dbReference>
<dbReference type="Proteomes" id="UP000008139">
    <property type="component" value="Chromosome"/>
</dbReference>
<dbReference type="HOGENOM" id="CLU_1616763_0_0_7"/>
<keyword evidence="1" id="KW-0732">Signal</keyword>
<dbReference type="eggNOG" id="ENOG5031DF3">
    <property type="taxonomic scope" value="Bacteria"/>
</dbReference>
<dbReference type="KEGG" id="hmr:Hipma_1414"/>
<gene>
    <name evidence="2" type="ordered locus">Hipma_1414</name>
</gene>
<protein>
    <recommendedName>
        <fullName evidence="4">MORN repeat-containing protein</fullName>
    </recommendedName>
</protein>
<keyword evidence="3" id="KW-1185">Reference proteome</keyword>
<dbReference type="OrthoDB" id="9827187at2"/>
<accession>F2LY47</accession>
<evidence type="ECO:0000256" key="1">
    <source>
        <dbReference type="SAM" id="SignalP"/>
    </source>
</evidence>
<dbReference type="AlphaFoldDB" id="F2LY47"/>
<reference evidence="3" key="2">
    <citation type="submission" date="2011-03" db="EMBL/GenBank/DDBJ databases">
        <title>The complete genome of Hippea maritima DSM 10411.</title>
        <authorList>
            <consortium name="US DOE Joint Genome Institute (JGI-PGF)"/>
            <person name="Lucas S."/>
            <person name="Copeland A."/>
            <person name="Lapidus A."/>
            <person name="Bruce D."/>
            <person name="Goodwin L."/>
            <person name="Pitluck S."/>
            <person name="Peters L."/>
            <person name="Kyrpides N."/>
            <person name="Mavromatis K."/>
            <person name="Pagani I."/>
            <person name="Ivanova N."/>
            <person name="Mikhailova N."/>
            <person name="Lu M."/>
            <person name="Detter J.C."/>
            <person name="Tapia R."/>
            <person name="Han C."/>
            <person name="Land M."/>
            <person name="Hauser L."/>
            <person name="Markowitz V."/>
            <person name="Cheng J.-F."/>
            <person name="Hugenholtz P."/>
            <person name="Woyke T."/>
            <person name="Wu D."/>
            <person name="Spring S."/>
            <person name="Schroeder M."/>
            <person name="Brambilla E."/>
            <person name="Klenk H.-P."/>
            <person name="Eisen J.A."/>
        </authorList>
    </citation>
    <scope>NUCLEOTIDE SEQUENCE [LARGE SCALE GENOMIC DNA]</scope>
    <source>
        <strain evidence="3">ATCC 700847 / DSM 10411 / MH2</strain>
    </source>
</reference>
<reference evidence="2 3" key="1">
    <citation type="journal article" date="2011" name="Stand. Genomic Sci.">
        <title>Complete genome sequence of the thermophilic sulfur-reducer Hippea maritima type strain (MH(2)).</title>
        <authorList>
            <person name="Huntemann M."/>
            <person name="Lu M."/>
            <person name="Nolan M."/>
            <person name="Lapidus A."/>
            <person name="Lucas S."/>
            <person name="Hammon N."/>
            <person name="Deshpande S."/>
            <person name="Cheng J.F."/>
            <person name="Tapia R."/>
            <person name="Han C."/>
            <person name="Goodwin L."/>
            <person name="Pitluck S."/>
            <person name="Liolios K."/>
            <person name="Pagani I."/>
            <person name="Ivanova N."/>
            <person name="Ovchinikova G."/>
            <person name="Pati A."/>
            <person name="Chen A."/>
            <person name="Palaniappan K."/>
            <person name="Land M."/>
            <person name="Hauser L."/>
            <person name="Jeffries C.D."/>
            <person name="Detter J.C."/>
            <person name="Brambilla E.M."/>
            <person name="Rohde M."/>
            <person name="Spring S."/>
            <person name="Goker M."/>
            <person name="Woyke T."/>
            <person name="Bristow J."/>
            <person name="Eisen J.A."/>
            <person name="Markowitz V."/>
            <person name="Hugenholtz P."/>
            <person name="Kyrpides N.C."/>
            <person name="Klenk H.P."/>
            <person name="Mavromatis K."/>
        </authorList>
    </citation>
    <scope>NUCLEOTIDE SEQUENCE [LARGE SCALE GENOMIC DNA]</scope>
    <source>
        <strain evidence="3">ATCC 700847 / DSM 10411 / MH2</strain>
    </source>
</reference>
<evidence type="ECO:0008006" key="4">
    <source>
        <dbReference type="Google" id="ProtNLM"/>
    </source>
</evidence>
<evidence type="ECO:0000313" key="2">
    <source>
        <dbReference type="EMBL" id="AEA34370.1"/>
    </source>
</evidence>
<dbReference type="STRING" id="760142.Hipma_1414"/>
<proteinExistence type="predicted"/>
<organism evidence="2 3">
    <name type="scientific">Hippea maritima (strain ATCC 700847 / DSM 10411 / MH2)</name>
    <dbReference type="NCBI Taxonomy" id="760142"/>
    <lineage>
        <taxon>Bacteria</taxon>
        <taxon>Pseudomonadati</taxon>
        <taxon>Campylobacterota</taxon>
        <taxon>Desulfurellia</taxon>
        <taxon>Desulfurellales</taxon>
        <taxon>Hippeaceae</taxon>
        <taxon>Hippea</taxon>
    </lineage>
</organism>
<feature type="signal peptide" evidence="1">
    <location>
        <begin position="1"/>
        <end position="25"/>
    </location>
</feature>
<evidence type="ECO:0000313" key="3">
    <source>
        <dbReference type="Proteomes" id="UP000008139"/>
    </source>
</evidence>
<dbReference type="InParanoid" id="F2LY47"/>
<name>F2LY47_HIPMA</name>
<dbReference type="EMBL" id="CP002606">
    <property type="protein sequence ID" value="AEA34370.1"/>
    <property type="molecule type" value="Genomic_DNA"/>
</dbReference>